<keyword evidence="2" id="KW-0378">Hydrolase</keyword>
<reference evidence="2" key="1">
    <citation type="submission" date="2021-04" db="EMBL/GenBank/DDBJ databases">
        <title>Pseudonocardia sp. nov., isolated from sandy soil of mangrove forest.</title>
        <authorList>
            <person name="Zan Z."/>
            <person name="Huang R."/>
            <person name="Liu W."/>
        </authorList>
    </citation>
    <scope>NUCLEOTIDE SEQUENCE</scope>
    <source>
        <strain evidence="2">S2-4</strain>
    </source>
</reference>
<protein>
    <submittedName>
        <fullName evidence="2">Alpha/beta hydrolase</fullName>
    </submittedName>
</protein>
<dbReference type="Proteomes" id="UP001165283">
    <property type="component" value="Unassembled WGS sequence"/>
</dbReference>
<dbReference type="PANTHER" id="PTHR37017:SF11">
    <property type="entry name" value="ESTERASE_LIPASE_THIOESTERASE DOMAIN-CONTAINING PROTEIN"/>
    <property type="match status" value="1"/>
</dbReference>
<organism evidence="2 3">
    <name type="scientific">Pseudonocardia humida</name>
    <dbReference type="NCBI Taxonomy" id="2800819"/>
    <lineage>
        <taxon>Bacteria</taxon>
        <taxon>Bacillati</taxon>
        <taxon>Actinomycetota</taxon>
        <taxon>Actinomycetes</taxon>
        <taxon>Pseudonocardiales</taxon>
        <taxon>Pseudonocardiaceae</taxon>
        <taxon>Pseudonocardia</taxon>
    </lineage>
</organism>
<dbReference type="RefSeq" id="WP_252436979.1">
    <property type="nucleotide sequence ID" value="NZ_JAGSOV010000020.1"/>
</dbReference>
<evidence type="ECO:0000313" key="3">
    <source>
        <dbReference type="Proteomes" id="UP001165283"/>
    </source>
</evidence>
<proteinExistence type="predicted"/>
<dbReference type="GO" id="GO:0016787">
    <property type="term" value="F:hydrolase activity"/>
    <property type="evidence" value="ECO:0007669"/>
    <property type="project" value="UniProtKB-KW"/>
</dbReference>
<comment type="caution">
    <text evidence="2">The sequence shown here is derived from an EMBL/GenBank/DDBJ whole genome shotgun (WGS) entry which is preliminary data.</text>
</comment>
<accession>A0ABT0ZWT5</accession>
<keyword evidence="3" id="KW-1185">Reference proteome</keyword>
<dbReference type="InterPro" id="IPR029058">
    <property type="entry name" value="AB_hydrolase_fold"/>
</dbReference>
<dbReference type="EMBL" id="JAGSOV010000020">
    <property type="protein sequence ID" value="MCO1655198.1"/>
    <property type="molecule type" value="Genomic_DNA"/>
</dbReference>
<dbReference type="PANTHER" id="PTHR37017">
    <property type="entry name" value="AB HYDROLASE-1 DOMAIN-CONTAINING PROTEIN-RELATED"/>
    <property type="match status" value="1"/>
</dbReference>
<evidence type="ECO:0000259" key="1">
    <source>
        <dbReference type="Pfam" id="PF12697"/>
    </source>
</evidence>
<dbReference type="Pfam" id="PF12697">
    <property type="entry name" value="Abhydrolase_6"/>
    <property type="match status" value="1"/>
</dbReference>
<dbReference type="Gene3D" id="3.40.50.1820">
    <property type="entry name" value="alpha/beta hydrolase"/>
    <property type="match status" value="1"/>
</dbReference>
<sequence length="227" mass="24417">MTSFVLIPGAGGAAWYWHRVLPELRARGHEAVAVDLPAADPAAGLAEYTDTVVAAVGDRTDVVLVAQSMGGLTAPLVARRVPTRMVVMLNAMTPRPGESGGEWWEVTGQAAAVEECARKGGWGTDDFLELLFHDVPAPVRAEAMAGDAPDQSDTPFAAPWPGPDPVFAPGLPVRFLQGRDDRFFPLEFQRRLARDRLGVELDEMPGGHLVALSRPVELADRLVAYLT</sequence>
<feature type="domain" description="AB hydrolase-1" evidence="1">
    <location>
        <begin position="4"/>
        <end position="220"/>
    </location>
</feature>
<dbReference type="InterPro" id="IPR052897">
    <property type="entry name" value="Sec-Metab_Biosynth_Hydrolase"/>
</dbReference>
<evidence type="ECO:0000313" key="2">
    <source>
        <dbReference type="EMBL" id="MCO1655198.1"/>
    </source>
</evidence>
<dbReference type="SUPFAM" id="SSF53474">
    <property type="entry name" value="alpha/beta-Hydrolases"/>
    <property type="match status" value="1"/>
</dbReference>
<gene>
    <name evidence="2" type="ORF">KDL28_09045</name>
</gene>
<dbReference type="InterPro" id="IPR000073">
    <property type="entry name" value="AB_hydrolase_1"/>
</dbReference>
<name>A0ABT0ZWT5_9PSEU</name>